<name>A0ABV5GAA6_9MICC</name>
<dbReference type="EMBL" id="JBHMFI010000023">
    <property type="protein sequence ID" value="MFB9075544.1"/>
    <property type="molecule type" value="Genomic_DNA"/>
</dbReference>
<accession>A0ABV5GAA6</accession>
<evidence type="ECO:0000313" key="2">
    <source>
        <dbReference type="EMBL" id="MFB9075544.1"/>
    </source>
</evidence>
<reference evidence="2 3" key="1">
    <citation type="submission" date="2024-09" db="EMBL/GenBank/DDBJ databases">
        <authorList>
            <person name="Sun Q."/>
            <person name="Mori K."/>
        </authorList>
    </citation>
    <scope>NUCLEOTIDE SEQUENCE [LARGE SCALE GENOMIC DNA]</scope>
    <source>
        <strain evidence="2 3">CCM 7609</strain>
    </source>
</reference>
<protein>
    <submittedName>
        <fullName evidence="2">Uncharacterized protein</fullName>
    </submittedName>
</protein>
<proteinExistence type="predicted"/>
<feature type="compositionally biased region" description="Basic residues" evidence="1">
    <location>
        <begin position="129"/>
        <end position="138"/>
    </location>
</feature>
<sequence>MATAASAALPPWARMSIPASTASGWAAATACCWSCCPGSGSIVGLVAADDGAAGAREAEAPEPAPSASPGRFGTGEGALHDVSSSAATRAEAVRKAMLVMRSFTTAGTGNITFESRMILVHVRSQISSPRRRRHRRRGRTDTQPTSSLNGLRPTREHVLHKRTLLVQHPCGPRPGRPSPRVPPNRYV</sequence>
<organism evidence="2 3">
    <name type="scientific">Citricoccus parietis</name>
    <dbReference type="NCBI Taxonomy" id="592307"/>
    <lineage>
        <taxon>Bacteria</taxon>
        <taxon>Bacillati</taxon>
        <taxon>Actinomycetota</taxon>
        <taxon>Actinomycetes</taxon>
        <taxon>Micrococcales</taxon>
        <taxon>Micrococcaceae</taxon>
        <taxon>Citricoccus</taxon>
    </lineage>
</organism>
<keyword evidence="3" id="KW-1185">Reference proteome</keyword>
<feature type="region of interest" description="Disordered" evidence="1">
    <location>
        <begin position="54"/>
        <end position="79"/>
    </location>
</feature>
<evidence type="ECO:0000313" key="3">
    <source>
        <dbReference type="Proteomes" id="UP001589575"/>
    </source>
</evidence>
<gene>
    <name evidence="2" type="ORF">ACFFX0_32030</name>
</gene>
<feature type="region of interest" description="Disordered" evidence="1">
    <location>
        <begin position="124"/>
        <end position="187"/>
    </location>
</feature>
<evidence type="ECO:0000256" key="1">
    <source>
        <dbReference type="SAM" id="MobiDB-lite"/>
    </source>
</evidence>
<feature type="compositionally biased region" description="Pro residues" evidence="1">
    <location>
        <begin position="171"/>
        <end position="187"/>
    </location>
</feature>
<comment type="caution">
    <text evidence="2">The sequence shown here is derived from an EMBL/GenBank/DDBJ whole genome shotgun (WGS) entry which is preliminary data.</text>
</comment>
<dbReference type="Proteomes" id="UP001589575">
    <property type="component" value="Unassembled WGS sequence"/>
</dbReference>